<keyword evidence="1" id="KW-0812">Transmembrane</keyword>
<dbReference type="EMBL" id="SLXA01000002">
    <property type="protein sequence ID" value="TCO85910.1"/>
    <property type="molecule type" value="Genomic_DNA"/>
</dbReference>
<proteinExistence type="predicted"/>
<dbReference type="AlphaFoldDB" id="A0A4R2LDD9"/>
<feature type="transmembrane region" description="Helical" evidence="1">
    <location>
        <begin position="34"/>
        <end position="56"/>
    </location>
</feature>
<dbReference type="Proteomes" id="UP000295711">
    <property type="component" value="Unassembled WGS sequence"/>
</dbReference>
<accession>A0A4R2LDD9</accession>
<gene>
    <name evidence="2" type="ORF">EV212_102227</name>
</gene>
<keyword evidence="3" id="KW-1185">Reference proteome</keyword>
<evidence type="ECO:0000313" key="3">
    <source>
        <dbReference type="Proteomes" id="UP000295711"/>
    </source>
</evidence>
<organism evidence="2 3">
    <name type="scientific">Frisingicoccus caecimuris</name>
    <dbReference type="NCBI Taxonomy" id="1796636"/>
    <lineage>
        <taxon>Bacteria</taxon>
        <taxon>Bacillati</taxon>
        <taxon>Bacillota</taxon>
        <taxon>Clostridia</taxon>
        <taxon>Lachnospirales</taxon>
        <taxon>Lachnospiraceae</taxon>
        <taxon>Frisingicoccus</taxon>
    </lineage>
</organism>
<comment type="caution">
    <text evidence="2">The sequence shown here is derived from an EMBL/GenBank/DDBJ whole genome shotgun (WGS) entry which is preliminary data.</text>
</comment>
<reference evidence="2 3" key="1">
    <citation type="submission" date="2019-03" db="EMBL/GenBank/DDBJ databases">
        <title>Genomic Encyclopedia of Type Strains, Phase IV (KMG-IV): sequencing the most valuable type-strain genomes for metagenomic binning, comparative biology and taxonomic classification.</title>
        <authorList>
            <person name="Goeker M."/>
        </authorList>
    </citation>
    <scope>NUCLEOTIDE SEQUENCE [LARGE SCALE GENOMIC DNA]</scope>
    <source>
        <strain evidence="2 3">DSM 28559</strain>
    </source>
</reference>
<dbReference type="OrthoDB" id="1936797at2"/>
<keyword evidence="1" id="KW-0472">Membrane</keyword>
<protein>
    <submittedName>
        <fullName evidence="2">Uncharacterized protein</fullName>
    </submittedName>
</protein>
<evidence type="ECO:0000256" key="1">
    <source>
        <dbReference type="SAM" id="Phobius"/>
    </source>
</evidence>
<dbReference type="RefSeq" id="WP_132088890.1">
    <property type="nucleotide sequence ID" value="NZ_JANKAQ010000001.1"/>
</dbReference>
<sequence length="61" mass="6742">MKRILAIIGIILLVGLYLSTLIFALIDSPLASTLFKASVLLTIAVPCLLYAMILVYKYLKK</sequence>
<evidence type="ECO:0000313" key="2">
    <source>
        <dbReference type="EMBL" id="TCO85910.1"/>
    </source>
</evidence>
<keyword evidence="1" id="KW-1133">Transmembrane helix</keyword>
<name>A0A4R2LDD9_9FIRM</name>